<feature type="transmembrane region" description="Helical" evidence="1">
    <location>
        <begin position="309"/>
        <end position="327"/>
    </location>
</feature>
<keyword evidence="1" id="KW-0472">Membrane</keyword>
<feature type="transmembrane region" description="Helical" evidence="1">
    <location>
        <begin position="88"/>
        <end position="110"/>
    </location>
</feature>
<organism evidence="2 3">
    <name type="scientific">Hymenobacter monticola</name>
    <dbReference type="NCBI Taxonomy" id="1705399"/>
    <lineage>
        <taxon>Bacteria</taxon>
        <taxon>Pseudomonadati</taxon>
        <taxon>Bacteroidota</taxon>
        <taxon>Cytophagia</taxon>
        <taxon>Cytophagales</taxon>
        <taxon>Hymenobacteraceae</taxon>
        <taxon>Hymenobacter</taxon>
    </lineage>
</organism>
<keyword evidence="1" id="KW-1133">Transmembrane helix</keyword>
<feature type="transmembrane region" description="Helical" evidence="1">
    <location>
        <begin position="122"/>
        <end position="142"/>
    </location>
</feature>
<gene>
    <name evidence="2" type="ORF">MTP16_10080</name>
</gene>
<feature type="transmembrane region" description="Helical" evidence="1">
    <location>
        <begin position="372"/>
        <end position="392"/>
    </location>
</feature>
<feature type="transmembrane region" description="Helical" evidence="1">
    <location>
        <begin position="339"/>
        <end position="360"/>
    </location>
</feature>
<dbReference type="Proteomes" id="UP000831390">
    <property type="component" value="Chromosome"/>
</dbReference>
<dbReference type="RefSeq" id="WP_243519214.1">
    <property type="nucleotide sequence ID" value="NZ_CP094534.1"/>
</dbReference>
<proteinExistence type="predicted"/>
<evidence type="ECO:0008006" key="4">
    <source>
        <dbReference type="Google" id="ProtNLM"/>
    </source>
</evidence>
<feature type="transmembrane region" description="Helical" evidence="1">
    <location>
        <begin position="181"/>
        <end position="198"/>
    </location>
</feature>
<evidence type="ECO:0000313" key="3">
    <source>
        <dbReference type="Proteomes" id="UP000831390"/>
    </source>
</evidence>
<evidence type="ECO:0000256" key="1">
    <source>
        <dbReference type="SAM" id="Phobius"/>
    </source>
</evidence>
<reference evidence="2 3" key="1">
    <citation type="submission" date="2022-03" db="EMBL/GenBank/DDBJ databases">
        <title>Hymenobactersp. isolated from the air.</title>
        <authorList>
            <person name="Won M."/>
            <person name="Kwon S.-W."/>
        </authorList>
    </citation>
    <scope>NUCLEOTIDE SEQUENCE [LARGE SCALE GENOMIC DNA]</scope>
    <source>
        <strain evidence="2 3">KACC 22596</strain>
    </source>
</reference>
<name>A0ABY4BB19_9BACT</name>
<protein>
    <recommendedName>
        <fullName evidence="4">YfhO family protein</fullName>
    </recommendedName>
</protein>
<keyword evidence="3" id="KW-1185">Reference proteome</keyword>
<feature type="transmembrane region" description="Helical" evidence="1">
    <location>
        <begin position="204"/>
        <end position="221"/>
    </location>
</feature>
<feature type="transmembrane region" description="Helical" evidence="1">
    <location>
        <begin position="399"/>
        <end position="417"/>
    </location>
</feature>
<accession>A0ABY4BB19</accession>
<feature type="transmembrane region" description="Helical" evidence="1">
    <location>
        <begin position="148"/>
        <end position="169"/>
    </location>
</feature>
<dbReference type="EMBL" id="CP094534">
    <property type="protein sequence ID" value="UOE35969.1"/>
    <property type="molecule type" value="Genomic_DNA"/>
</dbReference>
<feature type="transmembrane region" description="Helical" evidence="1">
    <location>
        <begin position="242"/>
        <end position="263"/>
    </location>
</feature>
<sequence>MLLAFLLGDLAFSFWQYFQFPLDGDMAPIVGPDNNYASVLHDPFGLRALLHHEVYAATNRFFAHFCQLEYFRHVPLWLQAFLSPVDSLYTACALLRLACHTLLVYGLAAAVSNRNHVLNQRFLLAAALVTPLLQASGFYGQMGVVDQSISYACAYALPQSLLLLFFLPFLQAALHGAPPRVSALGYLSLAALAVVLAFNGPTVAATALLVCPAAVLALGYRRFAAQPRSLALGQRVARAVRALPTGQTALFAWLALLSLYSVYIGRFNSENLWAPLPLAERYVRLPLGVVYQIIGQEAVTGDYRLAGRFGLPLLLTFLFVNAWFISQRLPATQGRRVRVALRWLGLFALVYLLLLPLGGYREYRHYIVRRDTVLPVLIALLGGFALSTNFLLGQLRGAARWRYIGAVVVLLVVFTIADKHRLSNTNACERQLFAQLAAAPGPIVRLPATCSMIDWQPLTDYRQSELKGQLLAYWGIINEPKLYYQQ</sequence>
<keyword evidence="1" id="KW-0812">Transmembrane</keyword>
<evidence type="ECO:0000313" key="2">
    <source>
        <dbReference type="EMBL" id="UOE35969.1"/>
    </source>
</evidence>